<dbReference type="EMBL" id="JBHTIU010000027">
    <property type="protein sequence ID" value="MFD0868954.1"/>
    <property type="molecule type" value="Genomic_DNA"/>
</dbReference>
<dbReference type="PROSITE" id="PS50995">
    <property type="entry name" value="HTH_MARR_2"/>
    <property type="match status" value="1"/>
</dbReference>
<dbReference type="Gene3D" id="1.10.10.10">
    <property type="entry name" value="Winged helix-like DNA-binding domain superfamily/Winged helix DNA-binding domain"/>
    <property type="match status" value="1"/>
</dbReference>
<dbReference type="RefSeq" id="WP_379287150.1">
    <property type="nucleotide sequence ID" value="NZ_JBHTIU010000027.1"/>
</dbReference>
<keyword evidence="6" id="KW-1185">Reference proteome</keyword>
<dbReference type="PANTHER" id="PTHR42756">
    <property type="entry name" value="TRANSCRIPTIONAL REGULATOR, MARR"/>
    <property type="match status" value="1"/>
</dbReference>
<keyword evidence="2" id="KW-0238">DNA-binding</keyword>
<dbReference type="SUPFAM" id="SSF46785">
    <property type="entry name" value="Winged helix' DNA-binding domain"/>
    <property type="match status" value="1"/>
</dbReference>
<dbReference type="InterPro" id="IPR011991">
    <property type="entry name" value="ArsR-like_HTH"/>
</dbReference>
<sequence length="159" mass="18595">MDEYLKVMDQINQSFEQFQSLVWQNTKQAERLKSYHLTPQQELFMYYIIRNQPVTANQIAAHFQISKSAVSQVLPKLEEGRMITRRTNPDNRRESFIRLGERGEEYAALLQSIDEWLVRRFYSKVPLEDLRQVLDVLQRLVVASREDAGTAQSGNEADS</sequence>
<dbReference type="PANTHER" id="PTHR42756:SF1">
    <property type="entry name" value="TRANSCRIPTIONAL REPRESSOR OF EMRAB OPERON"/>
    <property type="match status" value="1"/>
</dbReference>
<dbReference type="CDD" id="cd00090">
    <property type="entry name" value="HTH_ARSR"/>
    <property type="match status" value="1"/>
</dbReference>
<dbReference type="InterPro" id="IPR036388">
    <property type="entry name" value="WH-like_DNA-bd_sf"/>
</dbReference>
<dbReference type="Proteomes" id="UP001597120">
    <property type="component" value="Unassembled WGS sequence"/>
</dbReference>
<comment type="caution">
    <text evidence="5">The sequence shown here is derived from an EMBL/GenBank/DDBJ whole genome shotgun (WGS) entry which is preliminary data.</text>
</comment>
<dbReference type="SMART" id="SM00347">
    <property type="entry name" value="HTH_MARR"/>
    <property type="match status" value="1"/>
</dbReference>
<evidence type="ECO:0000313" key="5">
    <source>
        <dbReference type="EMBL" id="MFD0868954.1"/>
    </source>
</evidence>
<evidence type="ECO:0000256" key="2">
    <source>
        <dbReference type="ARBA" id="ARBA00023125"/>
    </source>
</evidence>
<protein>
    <submittedName>
        <fullName evidence="5">MarR family winged helix-turn-helix transcriptional regulator</fullName>
    </submittedName>
</protein>
<dbReference type="Pfam" id="PF12802">
    <property type="entry name" value="MarR_2"/>
    <property type="match status" value="1"/>
</dbReference>
<evidence type="ECO:0000256" key="3">
    <source>
        <dbReference type="ARBA" id="ARBA00023163"/>
    </source>
</evidence>
<gene>
    <name evidence="5" type="ORF">ACFQ03_07315</name>
</gene>
<accession>A0ABW3D9N1</accession>
<name>A0ABW3D9N1_9BACL</name>
<feature type="domain" description="HTH marR-type" evidence="4">
    <location>
        <begin position="1"/>
        <end position="142"/>
    </location>
</feature>
<dbReference type="InterPro" id="IPR000835">
    <property type="entry name" value="HTH_MarR-typ"/>
</dbReference>
<evidence type="ECO:0000313" key="6">
    <source>
        <dbReference type="Proteomes" id="UP001597120"/>
    </source>
</evidence>
<evidence type="ECO:0000256" key="1">
    <source>
        <dbReference type="ARBA" id="ARBA00023015"/>
    </source>
</evidence>
<proteinExistence type="predicted"/>
<keyword evidence="1" id="KW-0805">Transcription regulation</keyword>
<reference evidence="6" key="1">
    <citation type="journal article" date="2019" name="Int. J. Syst. Evol. Microbiol.">
        <title>The Global Catalogue of Microorganisms (GCM) 10K type strain sequencing project: providing services to taxonomists for standard genome sequencing and annotation.</title>
        <authorList>
            <consortium name="The Broad Institute Genomics Platform"/>
            <consortium name="The Broad Institute Genome Sequencing Center for Infectious Disease"/>
            <person name="Wu L."/>
            <person name="Ma J."/>
        </authorList>
    </citation>
    <scope>NUCLEOTIDE SEQUENCE [LARGE SCALE GENOMIC DNA]</scope>
    <source>
        <strain evidence="6">CCUG 57263</strain>
    </source>
</reference>
<organism evidence="5 6">
    <name type="scientific">Paenibacillus residui</name>
    <dbReference type="NCBI Taxonomy" id="629724"/>
    <lineage>
        <taxon>Bacteria</taxon>
        <taxon>Bacillati</taxon>
        <taxon>Bacillota</taxon>
        <taxon>Bacilli</taxon>
        <taxon>Bacillales</taxon>
        <taxon>Paenibacillaceae</taxon>
        <taxon>Paenibacillus</taxon>
    </lineage>
</organism>
<evidence type="ECO:0000259" key="4">
    <source>
        <dbReference type="PROSITE" id="PS50995"/>
    </source>
</evidence>
<dbReference type="InterPro" id="IPR036390">
    <property type="entry name" value="WH_DNA-bd_sf"/>
</dbReference>
<keyword evidence="3" id="KW-0804">Transcription</keyword>